<gene>
    <name evidence="3" type="ORF">H9816_04575</name>
</gene>
<dbReference type="Pfam" id="PF10145">
    <property type="entry name" value="PhageMin_Tail"/>
    <property type="match status" value="1"/>
</dbReference>
<organism evidence="3 4">
    <name type="scientific">Candidatus Tidjanibacter faecipullorum</name>
    <dbReference type="NCBI Taxonomy" id="2838766"/>
    <lineage>
        <taxon>Bacteria</taxon>
        <taxon>Pseudomonadati</taxon>
        <taxon>Bacteroidota</taxon>
        <taxon>Bacteroidia</taxon>
        <taxon>Bacteroidales</taxon>
        <taxon>Rikenellaceae</taxon>
        <taxon>Tidjanibacter</taxon>
    </lineage>
</organism>
<feature type="compositionally biased region" description="Acidic residues" evidence="1">
    <location>
        <begin position="744"/>
        <end position="764"/>
    </location>
</feature>
<dbReference type="EMBL" id="DXCC01000015">
    <property type="protein sequence ID" value="HIZ15165.1"/>
    <property type="molecule type" value="Genomic_DNA"/>
</dbReference>
<dbReference type="AlphaFoldDB" id="A0A9D2ILV6"/>
<dbReference type="Proteomes" id="UP000824014">
    <property type="component" value="Unassembled WGS sequence"/>
</dbReference>
<comment type="caution">
    <text evidence="3">The sequence shown here is derived from an EMBL/GenBank/DDBJ whole genome shotgun (WGS) entry which is preliminary data.</text>
</comment>
<proteinExistence type="predicted"/>
<evidence type="ECO:0000256" key="1">
    <source>
        <dbReference type="SAM" id="MobiDB-lite"/>
    </source>
</evidence>
<dbReference type="NCBIfam" id="TIGR01760">
    <property type="entry name" value="tape_meas_TP901"/>
    <property type="match status" value="1"/>
</dbReference>
<reference evidence="3" key="1">
    <citation type="journal article" date="2021" name="PeerJ">
        <title>Extensive microbial diversity within the chicken gut microbiome revealed by metagenomics and culture.</title>
        <authorList>
            <person name="Gilroy R."/>
            <person name="Ravi A."/>
            <person name="Getino M."/>
            <person name="Pursley I."/>
            <person name="Horton D.L."/>
            <person name="Alikhan N.F."/>
            <person name="Baker D."/>
            <person name="Gharbi K."/>
            <person name="Hall N."/>
            <person name="Watson M."/>
            <person name="Adriaenssens E.M."/>
            <person name="Foster-Nyarko E."/>
            <person name="Jarju S."/>
            <person name="Secka A."/>
            <person name="Antonio M."/>
            <person name="Oren A."/>
            <person name="Chaudhuri R.R."/>
            <person name="La Ragione R."/>
            <person name="Hildebrand F."/>
            <person name="Pallen M.J."/>
        </authorList>
    </citation>
    <scope>NUCLEOTIDE SEQUENCE</scope>
    <source>
        <strain evidence="3">ChiHjej11B10-19426</strain>
    </source>
</reference>
<evidence type="ECO:0000313" key="3">
    <source>
        <dbReference type="EMBL" id="HIZ15165.1"/>
    </source>
</evidence>
<accession>A0A9D2ILV6</accession>
<reference evidence="3" key="2">
    <citation type="submission" date="2021-04" db="EMBL/GenBank/DDBJ databases">
        <authorList>
            <person name="Gilroy R."/>
        </authorList>
    </citation>
    <scope>NUCLEOTIDE SEQUENCE</scope>
    <source>
        <strain evidence="3">ChiHjej11B10-19426</strain>
    </source>
</reference>
<evidence type="ECO:0000259" key="2">
    <source>
        <dbReference type="Pfam" id="PF10145"/>
    </source>
</evidence>
<evidence type="ECO:0000313" key="4">
    <source>
        <dbReference type="Proteomes" id="UP000824014"/>
    </source>
</evidence>
<protein>
    <submittedName>
        <fullName evidence="3">Phage tail tape measure protein</fullName>
    </submittedName>
</protein>
<feature type="domain" description="Phage tail tape measure protein" evidence="2">
    <location>
        <begin position="182"/>
        <end position="357"/>
    </location>
</feature>
<feature type="region of interest" description="Disordered" evidence="1">
    <location>
        <begin position="743"/>
        <end position="772"/>
    </location>
</feature>
<name>A0A9D2ILV6_9BACT</name>
<dbReference type="InterPro" id="IPR010090">
    <property type="entry name" value="Phage_tape_meas"/>
</dbReference>
<sequence>MATTVEYILSLTDRASAPLGRITGSSEQTIATFTRLTAQSRSVQAASRDLGGSLSTLRGRLDLLRAERDLIDPRNISQLRQYNREIDNLTRQIGRMERIGRSGGVQQFIGELTAGLGSYITPTTALAAGIGLSVKNAMSLDEGMAKVNITAQLDEQSLAVATERVKEITARNRADITVAPVALEQIISQTGDLDLSLSILDATQRGAKSQFADMNVVAGALARTVSIVGKEKTTAQEVLDTFVEAKRVGAGEFEDFARYMPDLIAGADALGYGYKEVAGVFAYMTGKGQSAERAATLMNNLYSILGRGDVVEKMSKAGINVFDDTGAIRSTIDIFKELSAVTASMSDEQKSNFIEQLGIVDKEAKSAFMVLASDIDKLGISLREVADSAGATDRAMELSQNSAQRARELWYSLKNTLTEFGESVLPIVEIGMVALGGALDVIGGILQGTTAFLDGWFDKLAEGDPLVTALTGALVGLTAAMTAHRLGMLAVSAVHKIVAIGSQALSIAMRALNASMLSNPYGWIAIGIGALAGGIYALTSKTDAATASFAKFNAELTKSQDAARGDFEAAMQAAEGSDARANAIARINTQYGEYLPSLLTEKATNEELRTALDHVNDELERKILNKFRDQAITDALAELEKVRTSVFERLIARVDDKQKQAFAEDFNLMFDKMKAGEDWQTDAAAIRDKYGIGGFWDEQLRGASFYLYRGVTGNFKQLRRATNNYQEELSRIDLLYKPLSVLPSDDENADDGSDGTSNETEEDAASTGGGKNLLPDDVQKLLSGLLGAGTSGRASVFDLDSVAVNQKGSAAYTTAVAKLHSINLAELSNNQVPSVPVSTNSLAIPDSIDTTEYGGKEKRITTEKFCDQIVIHIADAGDRSMDDIRRRIVEVLMEATDGTV</sequence>